<gene>
    <name evidence="2" type="ORF">FCC1311_005813</name>
</gene>
<feature type="region of interest" description="Disordered" evidence="1">
    <location>
        <begin position="1"/>
        <end position="38"/>
    </location>
</feature>
<name>A0A2R5GQX0_9STRA</name>
<organism evidence="2 3">
    <name type="scientific">Hondaea fermentalgiana</name>
    <dbReference type="NCBI Taxonomy" id="2315210"/>
    <lineage>
        <taxon>Eukaryota</taxon>
        <taxon>Sar</taxon>
        <taxon>Stramenopiles</taxon>
        <taxon>Bigyra</taxon>
        <taxon>Labyrinthulomycetes</taxon>
        <taxon>Thraustochytrida</taxon>
        <taxon>Thraustochytriidae</taxon>
        <taxon>Hondaea</taxon>
    </lineage>
</organism>
<comment type="caution">
    <text evidence="2">The sequence shown here is derived from an EMBL/GenBank/DDBJ whole genome shotgun (WGS) entry which is preliminary data.</text>
</comment>
<sequence length="165" mass="18576">MQTESPRRPAPRRGTSRRERPLLKKLRSRGHGTLNESDVADARNVDTTEIDLQTEDFREEFGNCGQLPARYEVVRYTKVALAPRAKHQDVKGRYSLQTARGRLTNGSNVFSYSFDVPVDRKSEVIVHVLSPCRVNTLQIGTLLQKLSDNEHSFSSEASTLTMAST</sequence>
<keyword evidence="3" id="KW-1185">Reference proteome</keyword>
<protein>
    <submittedName>
        <fullName evidence="2">Uncharacterized protein</fullName>
    </submittedName>
</protein>
<evidence type="ECO:0000313" key="3">
    <source>
        <dbReference type="Proteomes" id="UP000241890"/>
    </source>
</evidence>
<evidence type="ECO:0000256" key="1">
    <source>
        <dbReference type="SAM" id="MobiDB-lite"/>
    </source>
</evidence>
<accession>A0A2R5GQX0</accession>
<evidence type="ECO:0000313" key="2">
    <source>
        <dbReference type="EMBL" id="GBG32995.1"/>
    </source>
</evidence>
<dbReference type="EMBL" id="BEYU01000137">
    <property type="protein sequence ID" value="GBG32995.1"/>
    <property type="molecule type" value="Genomic_DNA"/>
</dbReference>
<reference evidence="2 3" key="1">
    <citation type="submission" date="2017-12" db="EMBL/GenBank/DDBJ databases">
        <title>Sequencing, de novo assembly and annotation of complete genome of a new Thraustochytrid species, strain FCC1311.</title>
        <authorList>
            <person name="Sedici K."/>
            <person name="Godart F."/>
            <person name="Aiese Cigliano R."/>
            <person name="Sanseverino W."/>
            <person name="Barakat M."/>
            <person name="Ortet P."/>
            <person name="Marechal E."/>
            <person name="Cagnac O."/>
            <person name="Amato A."/>
        </authorList>
    </citation>
    <scope>NUCLEOTIDE SEQUENCE [LARGE SCALE GENOMIC DNA]</scope>
</reference>
<dbReference type="InParanoid" id="A0A2R5GQX0"/>
<dbReference type="AlphaFoldDB" id="A0A2R5GQX0"/>
<proteinExistence type="predicted"/>
<dbReference type="Proteomes" id="UP000241890">
    <property type="component" value="Unassembled WGS sequence"/>
</dbReference>